<protein>
    <recommendedName>
        <fullName evidence="7">Zn(2)-C6 fungal-type domain-containing protein</fullName>
    </recommendedName>
</protein>
<keyword evidence="3" id="KW-0805">Transcription regulation</keyword>
<dbReference type="Gene3D" id="4.10.240.10">
    <property type="entry name" value="Zn(2)-C6 fungal-type DNA-binding domain"/>
    <property type="match status" value="1"/>
</dbReference>
<feature type="compositionally biased region" description="Polar residues" evidence="6">
    <location>
        <begin position="147"/>
        <end position="164"/>
    </location>
</feature>
<dbReference type="GO" id="GO:0005634">
    <property type="term" value="C:nucleus"/>
    <property type="evidence" value="ECO:0007669"/>
    <property type="project" value="UniProtKB-SubCell"/>
</dbReference>
<dbReference type="PROSITE" id="PS50048">
    <property type="entry name" value="ZN2_CY6_FUNGAL_2"/>
    <property type="match status" value="1"/>
</dbReference>
<feature type="region of interest" description="Disordered" evidence="6">
    <location>
        <begin position="227"/>
        <end position="286"/>
    </location>
</feature>
<evidence type="ECO:0000256" key="1">
    <source>
        <dbReference type="ARBA" id="ARBA00004123"/>
    </source>
</evidence>
<evidence type="ECO:0000256" key="3">
    <source>
        <dbReference type="ARBA" id="ARBA00023015"/>
    </source>
</evidence>
<dbReference type="InterPro" id="IPR001138">
    <property type="entry name" value="Zn2Cys6_DnaBD"/>
</dbReference>
<dbReference type="SMART" id="SM00066">
    <property type="entry name" value="GAL4"/>
    <property type="match status" value="1"/>
</dbReference>
<dbReference type="SUPFAM" id="SSF57701">
    <property type="entry name" value="Zn2/Cys6 DNA-binding domain"/>
    <property type="match status" value="1"/>
</dbReference>
<dbReference type="InterPro" id="IPR036864">
    <property type="entry name" value="Zn2-C6_fun-type_DNA-bd_sf"/>
</dbReference>
<evidence type="ECO:0000256" key="4">
    <source>
        <dbReference type="ARBA" id="ARBA00023163"/>
    </source>
</evidence>
<dbReference type="GO" id="GO:0008270">
    <property type="term" value="F:zinc ion binding"/>
    <property type="evidence" value="ECO:0007669"/>
    <property type="project" value="InterPro"/>
</dbReference>
<keyword evidence="4" id="KW-0804">Transcription</keyword>
<dbReference type="InterPro" id="IPR050815">
    <property type="entry name" value="TF_fung"/>
</dbReference>
<dbReference type="PANTHER" id="PTHR47338">
    <property type="entry name" value="ZN(II)2CYS6 TRANSCRIPTION FACTOR (EUROFUNG)-RELATED"/>
    <property type="match status" value="1"/>
</dbReference>
<evidence type="ECO:0000256" key="5">
    <source>
        <dbReference type="ARBA" id="ARBA00023242"/>
    </source>
</evidence>
<dbReference type="GO" id="GO:0000981">
    <property type="term" value="F:DNA-binding transcription factor activity, RNA polymerase II-specific"/>
    <property type="evidence" value="ECO:0007669"/>
    <property type="project" value="InterPro"/>
</dbReference>
<evidence type="ECO:0000313" key="9">
    <source>
        <dbReference type="Proteomes" id="UP001176059"/>
    </source>
</evidence>
<comment type="caution">
    <text evidence="8">The sequence shown here is derived from an EMBL/GenBank/DDBJ whole genome shotgun (WGS) entry which is preliminary data.</text>
</comment>
<dbReference type="Proteomes" id="UP001176059">
    <property type="component" value="Unassembled WGS sequence"/>
</dbReference>
<name>A0AA38N1U5_9AGAR</name>
<comment type="subcellular location">
    <subcellularLocation>
        <location evidence="1">Nucleus</location>
    </subcellularLocation>
</comment>
<dbReference type="EMBL" id="JANVFO010000018">
    <property type="protein sequence ID" value="KAJ3733352.1"/>
    <property type="molecule type" value="Genomic_DNA"/>
</dbReference>
<dbReference type="CDD" id="cd00067">
    <property type="entry name" value="GAL4"/>
    <property type="match status" value="1"/>
</dbReference>
<accession>A0AA38N1U5</accession>
<dbReference type="Pfam" id="PF00172">
    <property type="entry name" value="Zn_clus"/>
    <property type="match status" value="1"/>
</dbReference>
<gene>
    <name evidence="8" type="ORF">DFJ43DRAFT_1068664</name>
</gene>
<organism evidence="8 9">
    <name type="scientific">Lentinula guzmanii</name>
    <dbReference type="NCBI Taxonomy" id="2804957"/>
    <lineage>
        <taxon>Eukaryota</taxon>
        <taxon>Fungi</taxon>
        <taxon>Dikarya</taxon>
        <taxon>Basidiomycota</taxon>
        <taxon>Agaricomycotina</taxon>
        <taxon>Agaricomycetes</taxon>
        <taxon>Agaricomycetidae</taxon>
        <taxon>Agaricales</taxon>
        <taxon>Marasmiineae</taxon>
        <taxon>Omphalotaceae</taxon>
        <taxon>Lentinula</taxon>
    </lineage>
</organism>
<evidence type="ECO:0000313" key="8">
    <source>
        <dbReference type="EMBL" id="KAJ3733352.1"/>
    </source>
</evidence>
<reference evidence="8" key="2">
    <citation type="journal article" date="2023" name="Proc. Natl. Acad. Sci. U.S.A.">
        <title>A global phylogenomic analysis of the shiitake genus Lentinula.</title>
        <authorList>
            <person name="Sierra-Patev S."/>
            <person name="Min B."/>
            <person name="Naranjo-Ortiz M."/>
            <person name="Looney B."/>
            <person name="Konkel Z."/>
            <person name="Slot J.C."/>
            <person name="Sakamoto Y."/>
            <person name="Steenwyk J.L."/>
            <person name="Rokas A."/>
            <person name="Carro J."/>
            <person name="Camarero S."/>
            <person name="Ferreira P."/>
            <person name="Molpeceres G."/>
            <person name="Ruiz-Duenas F.J."/>
            <person name="Serrano A."/>
            <person name="Henrissat B."/>
            <person name="Drula E."/>
            <person name="Hughes K.W."/>
            <person name="Mata J.L."/>
            <person name="Ishikawa N.K."/>
            <person name="Vargas-Isla R."/>
            <person name="Ushijima S."/>
            <person name="Smith C.A."/>
            <person name="Donoghue J."/>
            <person name="Ahrendt S."/>
            <person name="Andreopoulos W."/>
            <person name="He G."/>
            <person name="LaButti K."/>
            <person name="Lipzen A."/>
            <person name="Ng V."/>
            <person name="Riley R."/>
            <person name="Sandor L."/>
            <person name="Barry K."/>
            <person name="Martinez A.T."/>
            <person name="Xiao Y."/>
            <person name="Gibbons J.G."/>
            <person name="Terashima K."/>
            <person name="Grigoriev I.V."/>
            <person name="Hibbett D."/>
        </authorList>
    </citation>
    <scope>NUCLEOTIDE SEQUENCE</scope>
    <source>
        <strain evidence="8">ET3784</strain>
    </source>
</reference>
<keyword evidence="2" id="KW-0479">Metal-binding</keyword>
<dbReference type="PANTHER" id="PTHR47338:SF5">
    <property type="entry name" value="ZN(II)2CYS6 TRANSCRIPTION FACTOR (EUROFUNG)"/>
    <property type="match status" value="1"/>
</dbReference>
<feature type="domain" description="Zn(2)-C6 fungal-type" evidence="7">
    <location>
        <begin position="200"/>
        <end position="233"/>
    </location>
</feature>
<reference evidence="8" key="1">
    <citation type="submission" date="2022-08" db="EMBL/GenBank/DDBJ databases">
        <authorList>
            <consortium name="DOE Joint Genome Institute"/>
            <person name="Min B."/>
            <person name="Sierra-Patev S."/>
            <person name="Naranjo-Ortiz M."/>
            <person name="Looney B."/>
            <person name="Konkel Z."/>
            <person name="Slot J.C."/>
            <person name="Sakamoto Y."/>
            <person name="Steenwyk J.L."/>
            <person name="Rokas A."/>
            <person name="Carro J."/>
            <person name="Camarero S."/>
            <person name="Ferreira P."/>
            <person name="Molpeceres G."/>
            <person name="Ruiz-duenas F.J."/>
            <person name="Serrano A."/>
            <person name="Henrissat B."/>
            <person name="Drula E."/>
            <person name="Hughes K.W."/>
            <person name="Mata J.L."/>
            <person name="Ishikawa N.K."/>
            <person name="Vargas-Isla R."/>
            <person name="Ushijima S."/>
            <person name="Smith C.A."/>
            <person name="Ahrendt S."/>
            <person name="Andreopoulos W."/>
            <person name="He G."/>
            <person name="LaButti K."/>
            <person name="Lipzen A."/>
            <person name="Ng V."/>
            <person name="Riley R."/>
            <person name="Sandor L."/>
            <person name="Barry K."/>
            <person name="Martinez A.T."/>
            <person name="Xiao Y."/>
            <person name="Gibbons J.G."/>
            <person name="Terashima K."/>
            <person name="Hibbett D.S."/>
            <person name="Grigoriev I.V."/>
        </authorList>
    </citation>
    <scope>NUCLEOTIDE SEQUENCE</scope>
    <source>
        <strain evidence="8">ET3784</strain>
    </source>
</reference>
<evidence type="ECO:0000259" key="7">
    <source>
        <dbReference type="PROSITE" id="PS50048"/>
    </source>
</evidence>
<keyword evidence="9" id="KW-1185">Reference proteome</keyword>
<sequence length="939" mass="104821">MFYEVEEANRHRADDNKYPLQADSHILASPGAAGLSVQIDYRPTINTQTYGDYYSQSPLNAHTKPPFSSSGQYSSSSGDFSPITPMYAEHHSHHALDPYISHTITALPAENVTPGAQETLAASSVSPGHENYSSNISVPFTSNYTPSTASSSHSWAQTVEQLPTVNPPKKKLRRERPKIALAPDQPPTTQGKPRARVYVACIQCRNRKIRCDGVKPICYNCARKSSGGSDCNYDTAPRRRGPDKTPGARQRIVSELRHGSESSGIRRRRRREATSPRVPELTSHTHIRDVAVHLPNESLSPESSGSYGLPSSYTTPSTSFTSPVINVPPPGGCSCHGLTHCPNSQPYVSSKPQSLSFFDQPPAPGHVEFEQLSNTVNFVGAVTRRRAFMADDNSDESDDVVDISNEPSLKFSRKIWYEALCSIYASIDTRKLTYTNREAISRSISRDLRFLFRASNYWFSFFHVPTFFGQFFDIVKRENMQPSLVLAALALSVFWQSSEIEEGEKGRIRALRLREEAQSALEASFNAGFIDETLAQAAWLLALFEVCAHPAHSTSRSVSAIVMLDSIIRCLSLTVLDADDPEASVFAAGQVPRVNTHSRWSPVDQHNLSTQHLENTSTSPGCSCLSRTLGKYWPQSLEHAPMWATTAAWNPIWSEGEIRKESSRRLCWAAISLAAGHVSYASANDSHIPDLYIADPSNFALLFSGESICRALSLSSSAAKDTVWALYDRSFVLWHICARVRADTTMGDAEKGEFAVKAWLEADVIEIALNKHTCGIEKAYIFQGREYLFNTRMCISFEFQRYIPLVNSRVNGIFHRAKAKEWLSHQAIVAERFMHGLHTITGNSNNLLARRPFFVFWFMSQVLRSLRLWQCDNSLTIALDVCKAFLPAIDYLSALWPCDEQRQRYMRLRERLDSACYIANITPPPSANFTLPDTSISVL</sequence>
<keyword evidence="5" id="KW-0539">Nucleus</keyword>
<evidence type="ECO:0000256" key="6">
    <source>
        <dbReference type="SAM" id="MobiDB-lite"/>
    </source>
</evidence>
<proteinExistence type="predicted"/>
<dbReference type="AlphaFoldDB" id="A0AA38N1U5"/>
<evidence type="ECO:0000256" key="2">
    <source>
        <dbReference type="ARBA" id="ARBA00022723"/>
    </source>
</evidence>
<feature type="region of interest" description="Disordered" evidence="6">
    <location>
        <begin position="147"/>
        <end position="193"/>
    </location>
</feature>
<dbReference type="CDD" id="cd12148">
    <property type="entry name" value="fungal_TF_MHR"/>
    <property type="match status" value="1"/>
</dbReference>